<dbReference type="OrthoDB" id="6770063at2759"/>
<feature type="transmembrane region" description="Helical" evidence="5">
    <location>
        <begin position="464"/>
        <end position="487"/>
    </location>
</feature>
<feature type="transmembrane region" description="Helical" evidence="5">
    <location>
        <begin position="219"/>
        <end position="246"/>
    </location>
</feature>
<feature type="transmembrane region" description="Helical" evidence="5">
    <location>
        <begin position="430"/>
        <end position="452"/>
    </location>
</feature>
<evidence type="ECO:0000256" key="4">
    <source>
        <dbReference type="ARBA" id="ARBA00023136"/>
    </source>
</evidence>
<keyword evidence="8" id="KW-1185">Reference proteome</keyword>
<dbReference type="EMBL" id="QGMG01000051">
    <property type="protein sequence ID" value="TVY58235.1"/>
    <property type="molecule type" value="Genomic_DNA"/>
</dbReference>
<evidence type="ECO:0000313" key="8">
    <source>
        <dbReference type="Proteomes" id="UP000481288"/>
    </source>
</evidence>
<sequence length="501" mass="54881">MANKNVAIDTVSTGNSNNVELAQPTLRSAVQADLPDPNLVTWNGLDDPENPKNWPTRRKWTSLLPMSLFNFLSSISSATMAPALYTIQQDLHFESTVLVVLALSVFLLGTAIVPLFTAPLSEVFGRSIVLQSCNLFYITFNTLCGAAKTPNQLIAFRFLAGLGGAGPFAIGSGINADLFRPQERGQAIAVYVLAPLVGVVVGPIAGGFLVQYTSWRWCFYVVSIAGAALQVFGLPFFRETFAPVLLQRKCKRLRKSTQNPDLYTEHDNVSMPELLRVSAIRPFKLLGTQPIVQVWSLYCAYLWGILYLLIATFPNVWTDTYKESVSIGSLNYISLFVGMGLASQVGTRIADRYYAKLCAKNGGQGLPEFRLPILIFGACIILVGLFWYGWSARPNVHWIMPNIGAAIYGGGTVLEILCVMGYIIDTYQKYAASAMAAVIVLRSILAFALPLIAPSLYTNLGYGWGNSLLAFIATFIGIPATIALRYYGPALRKRSTYARDD</sequence>
<dbReference type="SUPFAM" id="SSF103473">
    <property type="entry name" value="MFS general substrate transporter"/>
    <property type="match status" value="1"/>
</dbReference>
<protein>
    <submittedName>
        <fullName evidence="7">Efflux pump vrtL</fullName>
    </submittedName>
</protein>
<evidence type="ECO:0000256" key="2">
    <source>
        <dbReference type="ARBA" id="ARBA00022692"/>
    </source>
</evidence>
<reference evidence="7 8" key="1">
    <citation type="submission" date="2018-05" db="EMBL/GenBank/DDBJ databases">
        <title>Whole genome sequencing for identification of molecular markers to develop diagnostic detection tools for the regulated plant pathogen Lachnellula willkommii.</title>
        <authorList>
            <person name="Giroux E."/>
            <person name="Bilodeau G."/>
        </authorList>
    </citation>
    <scope>NUCLEOTIDE SEQUENCE [LARGE SCALE GENOMIC DNA]</scope>
    <source>
        <strain evidence="7 8">CBS 625.97</strain>
    </source>
</reference>
<dbReference type="InterPro" id="IPR036259">
    <property type="entry name" value="MFS_trans_sf"/>
</dbReference>
<dbReference type="PROSITE" id="PS50850">
    <property type="entry name" value="MFS"/>
    <property type="match status" value="1"/>
</dbReference>
<feature type="transmembrane region" description="Helical" evidence="5">
    <location>
        <begin position="402"/>
        <end position="423"/>
    </location>
</feature>
<dbReference type="GO" id="GO:0016020">
    <property type="term" value="C:membrane"/>
    <property type="evidence" value="ECO:0007669"/>
    <property type="project" value="UniProtKB-SubCell"/>
</dbReference>
<name>A0A7D8YTX5_9HELO</name>
<feature type="domain" description="Major facilitator superfamily (MFS) profile" evidence="6">
    <location>
        <begin position="62"/>
        <end position="492"/>
    </location>
</feature>
<proteinExistence type="predicted"/>
<dbReference type="AlphaFoldDB" id="A0A7D8YTX5"/>
<feature type="transmembrane region" description="Helical" evidence="5">
    <location>
        <begin position="154"/>
        <end position="176"/>
    </location>
</feature>
<dbReference type="Pfam" id="PF07690">
    <property type="entry name" value="MFS_1"/>
    <property type="match status" value="1"/>
</dbReference>
<dbReference type="Proteomes" id="UP000481288">
    <property type="component" value="Unassembled WGS sequence"/>
</dbReference>
<evidence type="ECO:0000259" key="6">
    <source>
        <dbReference type="PROSITE" id="PS50850"/>
    </source>
</evidence>
<evidence type="ECO:0000256" key="3">
    <source>
        <dbReference type="ARBA" id="ARBA00022989"/>
    </source>
</evidence>
<comment type="caution">
    <text evidence="7">The sequence shown here is derived from an EMBL/GenBank/DDBJ whole genome shotgun (WGS) entry which is preliminary data.</text>
</comment>
<dbReference type="PANTHER" id="PTHR23502:SF60">
    <property type="entry name" value="MAJOR FACILITATOR SUPERFAMILY (MFS) PROFILE DOMAIN-CONTAINING PROTEIN-RELATED"/>
    <property type="match status" value="1"/>
</dbReference>
<dbReference type="PANTHER" id="PTHR23502">
    <property type="entry name" value="MAJOR FACILITATOR SUPERFAMILY"/>
    <property type="match status" value="1"/>
</dbReference>
<feature type="transmembrane region" description="Helical" evidence="5">
    <location>
        <begin position="97"/>
        <end position="116"/>
    </location>
</feature>
<keyword evidence="4 5" id="KW-0472">Membrane</keyword>
<dbReference type="GO" id="GO:0022857">
    <property type="term" value="F:transmembrane transporter activity"/>
    <property type="evidence" value="ECO:0007669"/>
    <property type="project" value="InterPro"/>
</dbReference>
<gene>
    <name evidence="7" type="primary">vrtL_3</name>
    <name evidence="7" type="ORF">LCER1_G002240</name>
</gene>
<feature type="transmembrane region" description="Helical" evidence="5">
    <location>
        <begin position="188"/>
        <end position="213"/>
    </location>
</feature>
<dbReference type="CDD" id="cd17323">
    <property type="entry name" value="MFS_Tpo1_MDR_like"/>
    <property type="match status" value="1"/>
</dbReference>
<feature type="transmembrane region" description="Helical" evidence="5">
    <location>
        <begin position="291"/>
        <end position="310"/>
    </location>
</feature>
<feature type="transmembrane region" description="Helical" evidence="5">
    <location>
        <begin position="371"/>
        <end position="390"/>
    </location>
</feature>
<keyword evidence="2 5" id="KW-0812">Transmembrane</keyword>
<evidence type="ECO:0000256" key="5">
    <source>
        <dbReference type="SAM" id="Phobius"/>
    </source>
</evidence>
<dbReference type="InterPro" id="IPR020846">
    <property type="entry name" value="MFS_dom"/>
</dbReference>
<evidence type="ECO:0000256" key="1">
    <source>
        <dbReference type="ARBA" id="ARBA00004141"/>
    </source>
</evidence>
<dbReference type="Gene3D" id="1.20.1250.20">
    <property type="entry name" value="MFS general substrate transporter like domains"/>
    <property type="match status" value="1"/>
</dbReference>
<organism evidence="7 8">
    <name type="scientific">Lachnellula cervina</name>
    <dbReference type="NCBI Taxonomy" id="1316786"/>
    <lineage>
        <taxon>Eukaryota</taxon>
        <taxon>Fungi</taxon>
        <taxon>Dikarya</taxon>
        <taxon>Ascomycota</taxon>
        <taxon>Pezizomycotina</taxon>
        <taxon>Leotiomycetes</taxon>
        <taxon>Helotiales</taxon>
        <taxon>Lachnaceae</taxon>
        <taxon>Lachnellula</taxon>
    </lineage>
</organism>
<keyword evidence="3 5" id="KW-1133">Transmembrane helix</keyword>
<dbReference type="FunFam" id="1.20.1250.20:FF:000011">
    <property type="entry name" value="MFS multidrug transporter, putative"/>
    <property type="match status" value="1"/>
</dbReference>
<accession>A0A7D8YTX5</accession>
<feature type="transmembrane region" description="Helical" evidence="5">
    <location>
        <begin position="330"/>
        <end position="350"/>
    </location>
</feature>
<dbReference type="InterPro" id="IPR011701">
    <property type="entry name" value="MFS"/>
</dbReference>
<comment type="subcellular location">
    <subcellularLocation>
        <location evidence="1">Membrane</location>
        <topology evidence="1">Multi-pass membrane protein</topology>
    </subcellularLocation>
</comment>
<evidence type="ECO:0000313" key="7">
    <source>
        <dbReference type="EMBL" id="TVY58235.1"/>
    </source>
</evidence>